<dbReference type="SUPFAM" id="SSF103473">
    <property type="entry name" value="MFS general substrate transporter"/>
    <property type="match status" value="1"/>
</dbReference>
<keyword evidence="3" id="KW-0813">Transport</keyword>
<keyword evidence="4" id="KW-1003">Cell membrane</keyword>
<dbReference type="InterPro" id="IPR005829">
    <property type="entry name" value="Sugar_transporter_CS"/>
</dbReference>
<dbReference type="Gene3D" id="1.20.1250.20">
    <property type="entry name" value="MFS general substrate transporter like domains"/>
    <property type="match status" value="2"/>
</dbReference>
<evidence type="ECO:0000256" key="9">
    <source>
        <dbReference type="ARBA" id="ARBA00037295"/>
    </source>
</evidence>
<dbReference type="PANTHER" id="PTHR43528">
    <property type="entry name" value="ALPHA-KETOGLUTARATE PERMEASE"/>
    <property type="match status" value="1"/>
</dbReference>
<evidence type="ECO:0000256" key="10">
    <source>
        <dbReference type="ARBA" id="ARBA00039918"/>
    </source>
</evidence>
<dbReference type="PANTHER" id="PTHR43528:SF1">
    <property type="entry name" value="ALPHA-KETOGLUTARATE PERMEASE"/>
    <property type="match status" value="1"/>
</dbReference>
<keyword evidence="5" id="KW-0812">Transmembrane</keyword>
<evidence type="ECO:0000256" key="1">
    <source>
        <dbReference type="ARBA" id="ARBA00004651"/>
    </source>
</evidence>
<dbReference type="GO" id="GO:0015293">
    <property type="term" value="F:symporter activity"/>
    <property type="evidence" value="ECO:0007669"/>
    <property type="project" value="UniProtKB-KW"/>
</dbReference>
<dbReference type="GO" id="GO:0005886">
    <property type="term" value="C:plasma membrane"/>
    <property type="evidence" value="ECO:0007669"/>
    <property type="project" value="UniProtKB-SubCell"/>
</dbReference>
<evidence type="ECO:0000256" key="3">
    <source>
        <dbReference type="ARBA" id="ARBA00022448"/>
    </source>
</evidence>
<name>A0A7H0SRQ2_9CORY</name>
<comment type="function">
    <text evidence="9">May be a proton symporter involved in the uptake of osmolytes such as proline and glycine betaine.</text>
</comment>
<evidence type="ECO:0000256" key="7">
    <source>
        <dbReference type="ARBA" id="ARBA00022989"/>
    </source>
</evidence>
<protein>
    <recommendedName>
        <fullName evidence="10">Putative proline/betaine transporter</fullName>
    </recommendedName>
</protein>
<dbReference type="InterPro" id="IPR051084">
    <property type="entry name" value="H+-coupled_symporters"/>
</dbReference>
<gene>
    <name evidence="12" type="ORF">GP475_11730</name>
</gene>
<evidence type="ECO:0000256" key="4">
    <source>
        <dbReference type="ARBA" id="ARBA00022475"/>
    </source>
</evidence>
<dbReference type="InterPro" id="IPR005828">
    <property type="entry name" value="MFS_sugar_transport-like"/>
</dbReference>
<feature type="domain" description="Major facilitator superfamily (MFS) profile" evidence="11">
    <location>
        <begin position="27"/>
        <end position="452"/>
    </location>
</feature>
<dbReference type="InterPro" id="IPR036259">
    <property type="entry name" value="MFS_trans_sf"/>
</dbReference>
<evidence type="ECO:0000256" key="5">
    <source>
        <dbReference type="ARBA" id="ARBA00022692"/>
    </source>
</evidence>
<comment type="similarity">
    <text evidence="2">Belongs to the major facilitator superfamily. Metabolite:H+ Symporter (MHS) family (TC 2.A.1.6) family.</text>
</comment>
<dbReference type="Proteomes" id="UP000516320">
    <property type="component" value="Chromosome"/>
</dbReference>
<keyword evidence="6" id="KW-0769">Symport</keyword>
<evidence type="ECO:0000256" key="2">
    <source>
        <dbReference type="ARBA" id="ARBA00008240"/>
    </source>
</evidence>
<evidence type="ECO:0000256" key="8">
    <source>
        <dbReference type="ARBA" id="ARBA00023136"/>
    </source>
</evidence>
<evidence type="ECO:0000256" key="6">
    <source>
        <dbReference type="ARBA" id="ARBA00022847"/>
    </source>
</evidence>
<evidence type="ECO:0000313" key="12">
    <source>
        <dbReference type="EMBL" id="QNQ91227.1"/>
    </source>
</evidence>
<accession>A0A7H0SRQ2</accession>
<sequence length="464" mass="50177">MTTSTTAAIVTPTASASPASKVTRRRSLLATGLGNVLEWFDWAVYGVFSTYIAGALFDQENPVSALLSTLAVFAVGFVMRPLGGYVFGRIADRKGRKWVLLVTMLMMASGSLLIGIIPSYETIGGVASFLLLLARLLQGFAHGGEATVSNVYLPEIAPRHRRAFYGSAIGFAMGLGTMVAILFGSVLTNMFDSMVMKEWGWRLPFIFGGLLAVVVLWLRRNMMESEVHEAHVEISQTAKTLDDITLTQGNTAVTAEVSKVSVVVEWPNRKTFIKAVEVFFYMAGTTLPYYIWSSYAATYAITQKDMDPAGAFTASLGAMAVNLVLVPIMGLVADKIGRRIPVLVYALATAALTVPVFAMINDNPWTLFIAQALMMGLSACIGGTQPAMLAEQVPTRYRALIMGTAMPLAVALFGGTAPYLNTWLASIDMFWLFDGYIIAMTLGTAIVVGFRWKETKGIRLAEAG</sequence>
<dbReference type="FunFam" id="1.20.1250.20:FF:000001">
    <property type="entry name" value="Dicarboxylate MFS transporter"/>
    <property type="match status" value="1"/>
</dbReference>
<dbReference type="KEGG" id="cpoy:GP475_11730"/>
<keyword evidence="8" id="KW-0472">Membrane</keyword>
<comment type="subcellular location">
    <subcellularLocation>
        <location evidence="1">Cell membrane</location>
        <topology evidence="1">Multi-pass membrane protein</topology>
    </subcellularLocation>
</comment>
<dbReference type="PROSITE" id="PS00216">
    <property type="entry name" value="SUGAR_TRANSPORT_1"/>
    <property type="match status" value="1"/>
</dbReference>
<evidence type="ECO:0000259" key="11">
    <source>
        <dbReference type="PROSITE" id="PS50850"/>
    </source>
</evidence>
<reference evidence="12 13" key="1">
    <citation type="submission" date="2019-12" db="EMBL/GenBank/DDBJ databases">
        <title>Corynebacterium sp. nov., isolated from feces of the Anser Albifrons in China.</title>
        <authorList>
            <person name="Liu Q."/>
        </authorList>
    </citation>
    <scope>NUCLEOTIDE SEQUENCE [LARGE SCALE GENOMIC DNA]</scope>
    <source>
        <strain evidence="12 13">4H37-19</strain>
    </source>
</reference>
<organism evidence="12 13">
    <name type="scientific">Corynebacterium poyangense</name>
    <dbReference type="NCBI Taxonomy" id="2684405"/>
    <lineage>
        <taxon>Bacteria</taxon>
        <taxon>Bacillati</taxon>
        <taxon>Actinomycetota</taxon>
        <taxon>Actinomycetes</taxon>
        <taxon>Mycobacteriales</taxon>
        <taxon>Corynebacteriaceae</taxon>
        <taxon>Corynebacterium</taxon>
    </lineage>
</organism>
<dbReference type="AlphaFoldDB" id="A0A7H0SRQ2"/>
<dbReference type="EMBL" id="CP046884">
    <property type="protein sequence ID" value="QNQ91227.1"/>
    <property type="molecule type" value="Genomic_DNA"/>
</dbReference>
<evidence type="ECO:0000313" key="13">
    <source>
        <dbReference type="Proteomes" id="UP000516320"/>
    </source>
</evidence>
<dbReference type="Pfam" id="PF00083">
    <property type="entry name" value="Sugar_tr"/>
    <property type="match status" value="1"/>
</dbReference>
<dbReference type="PROSITE" id="PS50850">
    <property type="entry name" value="MFS"/>
    <property type="match status" value="1"/>
</dbReference>
<keyword evidence="7" id="KW-1133">Transmembrane helix</keyword>
<proteinExistence type="inferred from homology"/>
<dbReference type="InterPro" id="IPR020846">
    <property type="entry name" value="MFS_dom"/>
</dbReference>
<dbReference type="RefSeq" id="WP_187974538.1">
    <property type="nucleotide sequence ID" value="NZ_CP046884.1"/>
</dbReference>
<keyword evidence="13" id="KW-1185">Reference proteome</keyword>
<dbReference type="PROSITE" id="PS00217">
    <property type="entry name" value="SUGAR_TRANSPORT_2"/>
    <property type="match status" value="1"/>
</dbReference>